<dbReference type="Gene3D" id="3.30.460.10">
    <property type="entry name" value="Beta Polymerase, domain 2"/>
    <property type="match status" value="1"/>
</dbReference>
<dbReference type="PROSITE" id="PS51192">
    <property type="entry name" value="HELICASE_ATP_BIND_1"/>
    <property type="match status" value="1"/>
</dbReference>
<evidence type="ECO:0000256" key="10">
    <source>
        <dbReference type="ARBA" id="ARBA00048744"/>
    </source>
</evidence>
<dbReference type="PROSITE" id="PS51194">
    <property type="entry name" value="HELICASE_CTER"/>
    <property type="match status" value="1"/>
</dbReference>
<protein>
    <recommendedName>
        <fullName evidence="2">RNA-directed RNA polymerase</fullName>
        <ecNumber evidence="2">2.7.7.48</ecNumber>
    </recommendedName>
</protein>
<dbReference type="GO" id="GO:0003968">
    <property type="term" value="F:RNA-directed RNA polymerase activity"/>
    <property type="evidence" value="ECO:0007669"/>
    <property type="project" value="UniProtKB-KW"/>
</dbReference>
<dbReference type="Proteomes" id="UP001165289">
    <property type="component" value="Unassembled WGS sequence"/>
</dbReference>
<dbReference type="Pfam" id="PF00270">
    <property type="entry name" value="DEAD"/>
    <property type="match status" value="1"/>
</dbReference>
<evidence type="ECO:0000259" key="12">
    <source>
        <dbReference type="PROSITE" id="PS51194"/>
    </source>
</evidence>
<keyword evidence="5" id="KW-0548">Nucleotidyltransferase</keyword>
<dbReference type="InterPro" id="IPR007855">
    <property type="entry name" value="RDRP"/>
</dbReference>
<keyword evidence="7" id="KW-0067">ATP-binding</keyword>
<name>A0AAV7JDV6_9METZ</name>
<dbReference type="SUPFAM" id="SSF52540">
    <property type="entry name" value="P-loop containing nucleoside triphosphate hydrolases"/>
    <property type="match status" value="1"/>
</dbReference>
<dbReference type="InterPro" id="IPR001650">
    <property type="entry name" value="Helicase_C-like"/>
</dbReference>
<feature type="domain" description="Helicase ATP-binding" evidence="11">
    <location>
        <begin position="170"/>
        <end position="339"/>
    </location>
</feature>
<sequence>MNCSGCNRKLLSLDDVCFFMLSPKEIHFIVKTERQIFAQDKLRSDWDSKRGTKVTCMFCDYVVGKNIPIGPNNMNVIAFGTEKVRLFNQPKTRIDKWPNFYNISPYNSIEQRTMQNFFCRNYCSHTNKILNLQSGNKWKIHYPNIDNIQEFNFTDILLSNIIPREYQITCYIEALQRDLVIVLPTGSGKTLIASLVAGKMKQLNPNYMVLFIVDRIPLVFQQGEALRLDTHLNVCCLCSETRTEFILRKLREGHYDILVSTAGAFLNLMDCNELSINAFCLVILDECHHATGQHDYVRILERIKVCSPQYKPRIIGLTASPLSAKTDLSTTVKLLNDFKQLFSNAPICHNINLAGYKFANQKIELITVPNNDWAFQSYTQALLDEMHNVADVINCIRGENIIKKEPWNEPYSMLRLKKACAIILRFFDRGLNEQVQLMKCYISALEIAELVGVSYANKVLNNTPLCGKIQSSSILSPRLNKLLKLLLEYPRTSKIIIFVHTRQAGEILTRILQDNNEISDRFSPLKIFGHGGVLGMSWDEEQAEIIQNFRSGNCNLLVSTSVLEEGLDVPACDVVIRFDGIKSLISFAQSKGRARKLENSKFVLILSPRQKLKYDEIKQREIVLKQALNQIDSRNAVMIPSTKTLIIQNKISSNQRNIEIPEYYFARFECAIEFYISGVHDQNDILEGLNCILSNECFLTIKRIDVVDADALWKQRGIFSKEDCLIICGVRSRDVIQSYRLLSTKWDFYIQSIEDQPFVWTKLEIHTKQSLNNFCTWPVSSMLWGSFLDKTTVSITERSATDASLRIVPKHSLIISLPESEIEIEINFIIIHHFLLASWQDKYVSLFIPLSSCPIVRMKDIDDFTTRLTCDNCQILKVFAQHPVLAVTLPYTASNWIQLWSTLHSSSLFPVPLFDSKIQIMETNFFNPFIPPLVDSNYCDRKQTEDCLWLLSVLKCTRSVCLTRHTIDMIFLFISQSNSLQNLLAISVTLSKLITLCSTATTNYFFDILGYFNTEMESIQGLELQVIQPPINYRSIEYAMVTPSTVICHTPITVQCSRLYRNFPDVRFLLVAFRDEQNQILHNRDVLGRVREVLVEGFEINGDRFYFLLSNPSQLREHRAVFIQILDRDSPVCVLNEIRRKILGTTVIRDEIKFLSRLGLFSTSDIPMLQIPQSSVGEINDIRADNNQLLTDGSGKICYNLSHEISAKLGFTFQRNLSALQIRLAGYKGVLTVANRDDPDFSSINLRKYKILVRPSMKKMEWTDSSLNIVSLPTYEPFFINLSFINLISSLSDPLSQWNPEPVIRELHTKALMDYGQILADTKLANQSLSMHLLNYSMNISEYFDVRTEPYFLSLLRCIYRFNVNNLVTKARIPLDNGGLFMGIPDPIGVLDDGEIFIQYERDGESNTQIIEGPVILYKHPCLHPGDLLSPIAVEKRELIHLKNVIVFPIRGRISLPASTSGGDLDGDLFAVIWESGLIPPQYSLHPALNYEEIAEKGHALQLTLQEQKIPLLEDNDNTQQRLSTAYCRVISNDSLGKIANLHLALCDQLEDGACNPLAISVAESQSIAVDYPKTGVAPVIPQEAVGMLRDKGFPDFMEKDGAQSYPSTKLLGELYRSAKSVCYAGEENPSHIHSTVDINRNPLHDISTHYLYVPGSECYIDEARATYSIYANAMQQIMTSFGLETEAETVLGLIIKCHPMLSADKRKTKKALNAVIQALFEQFRDIFFQGISTRDSIECSKKVFAWYYITHAQSYDTMVFYSFPWIMNEYLCNISSKKRRFESESNAILGRTAREYLSKNSDYIRTNVESKLSTFPMVESSIRNYIASTITNNPYSVPIFNITCFGSVSLFLCEPQSDLDISVNPTPLCYNYIFPSPADRQEFELLNIHKQIKHILMTLVSPAIDSISHSKMEKYTAQVPIIAITVDSPLDANNQVDIDITIGSDGVQKCEYIMQLYCETGGVFYGWLWILVHWARHVGILKCQTSVENTGIIVTAEFEALALYIYDKMSNKSQDNCIQMSELSCSFLLDKLMRSDIDSILGSMLVEFFWLGMKLTSKQDSIVYEWPIEGKPTHTIDGTNLKKISFLLFQAWHCIVYTRDLAKIFERNDIPLKLNKRLSYKVSNRIRASCHFHELRLTSLTGAIIHIEDLGRHVLITSQGSASSIHKLSIELAKLEKITSLTKKYAFNANKYILEDSFIIIFVNQSYNIRVKLFPFTSACFKLYDTHNERSHVVYACETVDTAWKQQAISRLQFLLLDQLAKFPVTNKKLLGRLRFKTRFGFFYVLGSNDSFQLYGNCMYLQDFEHYLKKSLRYRRQIFREFLPIKTTDDNENSLDKKTTLSSFRNSEETLRETVEKKRKNYPSCSFCPGLQEITNSNDYNVCQSIYTTALEQCGFITCEQSKSYTWMMDIRVTKSFDIRIKLDDRMNIFAINERPLVWMVATIIADRNVADKDDKLHDIRLRMDTTEDVDPGSNLYKFVFPNGIKGPLLTVGLDGIPIPCGDLKGRLKIIRHKVRYIYYKRGSVIAKITIGTEYSGKMSQFGRKFCELSLLNNEHELRQAVAGGNNSNDILRIAENAVNISLEISKALVANQSHL</sequence>
<dbReference type="GO" id="GO:0031380">
    <property type="term" value="C:nuclear RNA-directed RNA polymerase complex"/>
    <property type="evidence" value="ECO:0007669"/>
    <property type="project" value="TreeGrafter"/>
</dbReference>
<dbReference type="GO" id="GO:0003723">
    <property type="term" value="F:RNA binding"/>
    <property type="evidence" value="ECO:0007669"/>
    <property type="project" value="UniProtKB-KW"/>
</dbReference>
<reference evidence="13 14" key="1">
    <citation type="journal article" date="2023" name="BMC Biol.">
        <title>The compact genome of the sponge Oopsacas minuta (Hexactinellida) is lacking key metazoan core genes.</title>
        <authorList>
            <person name="Santini S."/>
            <person name="Schenkelaars Q."/>
            <person name="Jourda C."/>
            <person name="Duchesne M."/>
            <person name="Belahbib H."/>
            <person name="Rocher C."/>
            <person name="Selva M."/>
            <person name="Riesgo A."/>
            <person name="Vervoort M."/>
            <person name="Leys S.P."/>
            <person name="Kodjabachian L."/>
            <person name="Le Bivic A."/>
            <person name="Borchiellini C."/>
            <person name="Claverie J.M."/>
            <person name="Renard E."/>
        </authorList>
    </citation>
    <scope>NUCLEOTIDE SEQUENCE [LARGE SCALE GENOMIC DNA]</scope>
    <source>
        <strain evidence="13">SPO-2</strain>
    </source>
</reference>
<keyword evidence="6" id="KW-0547">Nucleotide-binding</keyword>
<dbReference type="Pfam" id="PF00271">
    <property type="entry name" value="Helicase_C"/>
    <property type="match status" value="1"/>
</dbReference>
<evidence type="ECO:0000256" key="7">
    <source>
        <dbReference type="ARBA" id="ARBA00022840"/>
    </source>
</evidence>
<dbReference type="SMART" id="SM00490">
    <property type="entry name" value="HELICc"/>
    <property type="match status" value="1"/>
</dbReference>
<evidence type="ECO:0000256" key="5">
    <source>
        <dbReference type="ARBA" id="ARBA00022695"/>
    </source>
</evidence>
<evidence type="ECO:0000256" key="4">
    <source>
        <dbReference type="ARBA" id="ARBA00022679"/>
    </source>
</evidence>
<dbReference type="InterPro" id="IPR058752">
    <property type="entry name" value="RDRP_C_head"/>
</dbReference>
<comment type="similarity">
    <text evidence="1">Belongs to the RdRP family.</text>
</comment>
<evidence type="ECO:0000256" key="2">
    <source>
        <dbReference type="ARBA" id="ARBA00012494"/>
    </source>
</evidence>
<evidence type="ECO:0000256" key="1">
    <source>
        <dbReference type="ARBA" id="ARBA00005762"/>
    </source>
</evidence>
<dbReference type="InterPro" id="IPR014001">
    <property type="entry name" value="Helicase_ATP-bd"/>
</dbReference>
<dbReference type="Pfam" id="PF05183">
    <property type="entry name" value="RdRP"/>
    <property type="match status" value="1"/>
</dbReference>
<accession>A0AAV7JDV6</accession>
<dbReference type="GO" id="GO:0030422">
    <property type="term" value="P:siRNA processing"/>
    <property type="evidence" value="ECO:0007669"/>
    <property type="project" value="TreeGrafter"/>
</dbReference>
<dbReference type="GO" id="GO:0005524">
    <property type="term" value="F:ATP binding"/>
    <property type="evidence" value="ECO:0007669"/>
    <property type="project" value="UniProtKB-KW"/>
</dbReference>
<evidence type="ECO:0000256" key="8">
    <source>
        <dbReference type="ARBA" id="ARBA00022884"/>
    </source>
</evidence>
<evidence type="ECO:0000259" key="11">
    <source>
        <dbReference type="PROSITE" id="PS51192"/>
    </source>
</evidence>
<dbReference type="InterPro" id="IPR011545">
    <property type="entry name" value="DEAD/DEAH_box_helicase_dom"/>
</dbReference>
<evidence type="ECO:0000256" key="6">
    <source>
        <dbReference type="ARBA" id="ARBA00022741"/>
    </source>
</evidence>
<evidence type="ECO:0000313" key="14">
    <source>
        <dbReference type="Proteomes" id="UP001165289"/>
    </source>
</evidence>
<dbReference type="InterPro" id="IPR043519">
    <property type="entry name" value="NT_sf"/>
</dbReference>
<dbReference type="EC" id="2.7.7.48" evidence="2"/>
<organism evidence="13 14">
    <name type="scientific">Oopsacas minuta</name>
    <dbReference type="NCBI Taxonomy" id="111878"/>
    <lineage>
        <taxon>Eukaryota</taxon>
        <taxon>Metazoa</taxon>
        <taxon>Porifera</taxon>
        <taxon>Hexactinellida</taxon>
        <taxon>Hexasterophora</taxon>
        <taxon>Lyssacinosida</taxon>
        <taxon>Leucopsacidae</taxon>
        <taxon>Oopsacas</taxon>
    </lineage>
</organism>
<dbReference type="InterPro" id="IPR027417">
    <property type="entry name" value="P-loop_NTPase"/>
</dbReference>
<dbReference type="PANTHER" id="PTHR23079">
    <property type="entry name" value="RNA-DEPENDENT RNA POLYMERASE"/>
    <property type="match status" value="1"/>
</dbReference>
<comment type="caution">
    <text evidence="13">The sequence shown here is derived from an EMBL/GenBank/DDBJ whole genome shotgun (WGS) entry which is preliminary data.</text>
</comment>
<dbReference type="Pfam" id="PF26253">
    <property type="entry name" value="RdRP_head"/>
    <property type="match status" value="1"/>
</dbReference>
<dbReference type="EMBL" id="JAKMXF010000348">
    <property type="protein sequence ID" value="KAI6646980.1"/>
    <property type="molecule type" value="Genomic_DNA"/>
</dbReference>
<keyword evidence="8" id="KW-0694">RNA-binding</keyword>
<keyword evidence="4" id="KW-0808">Transferase</keyword>
<proteinExistence type="inferred from homology"/>
<evidence type="ECO:0000313" key="13">
    <source>
        <dbReference type="EMBL" id="KAI6646980.1"/>
    </source>
</evidence>
<dbReference type="InterPro" id="IPR057596">
    <property type="entry name" value="RDRP_core"/>
</dbReference>
<dbReference type="Gene3D" id="3.40.50.300">
    <property type="entry name" value="P-loop containing nucleotide triphosphate hydrolases"/>
    <property type="match status" value="3"/>
</dbReference>
<keyword evidence="14" id="KW-1185">Reference proteome</keyword>
<keyword evidence="9" id="KW-0943">RNA-mediated gene silencing</keyword>
<gene>
    <name evidence="13" type="ORF">LOD99_8979</name>
</gene>
<comment type="catalytic activity">
    <reaction evidence="10">
        <text>RNA(n) + a ribonucleoside 5'-triphosphate = RNA(n+1) + diphosphate</text>
        <dbReference type="Rhea" id="RHEA:21248"/>
        <dbReference type="Rhea" id="RHEA-COMP:14527"/>
        <dbReference type="Rhea" id="RHEA-COMP:17342"/>
        <dbReference type="ChEBI" id="CHEBI:33019"/>
        <dbReference type="ChEBI" id="CHEBI:61557"/>
        <dbReference type="ChEBI" id="CHEBI:140395"/>
        <dbReference type="EC" id="2.7.7.48"/>
    </reaction>
</comment>
<dbReference type="SMART" id="SM00487">
    <property type="entry name" value="DEXDc"/>
    <property type="match status" value="1"/>
</dbReference>
<keyword evidence="3 13" id="KW-0696">RNA-directed RNA polymerase</keyword>
<dbReference type="PANTHER" id="PTHR23079:SF55">
    <property type="entry name" value="RNA-DIRECTED RNA POLYMERASE"/>
    <property type="match status" value="1"/>
</dbReference>
<evidence type="ECO:0000256" key="9">
    <source>
        <dbReference type="ARBA" id="ARBA00023158"/>
    </source>
</evidence>
<feature type="domain" description="Helicase C-terminal" evidence="12">
    <location>
        <begin position="481"/>
        <end position="646"/>
    </location>
</feature>
<evidence type="ECO:0000256" key="3">
    <source>
        <dbReference type="ARBA" id="ARBA00022484"/>
    </source>
</evidence>